<dbReference type="InterPro" id="IPR036388">
    <property type="entry name" value="WH-like_DNA-bd_sf"/>
</dbReference>
<dbReference type="GO" id="GO:0003700">
    <property type="term" value="F:DNA-binding transcription factor activity"/>
    <property type="evidence" value="ECO:0007669"/>
    <property type="project" value="InterPro"/>
</dbReference>
<dbReference type="Gene3D" id="3.40.190.290">
    <property type="match status" value="1"/>
</dbReference>
<dbReference type="GO" id="GO:0032993">
    <property type="term" value="C:protein-DNA complex"/>
    <property type="evidence" value="ECO:0007669"/>
    <property type="project" value="TreeGrafter"/>
</dbReference>
<dbReference type="RefSeq" id="WP_109774150.1">
    <property type="nucleotide sequence ID" value="NZ_QGDQ01000010.1"/>
</dbReference>
<name>A0A316A7P3_9ACTN</name>
<dbReference type="SUPFAM" id="SSF46785">
    <property type="entry name" value="Winged helix' DNA-binding domain"/>
    <property type="match status" value="1"/>
</dbReference>
<dbReference type="Pfam" id="PF00126">
    <property type="entry name" value="HTH_1"/>
    <property type="match status" value="1"/>
</dbReference>
<dbReference type="Proteomes" id="UP000245469">
    <property type="component" value="Unassembled WGS sequence"/>
</dbReference>
<evidence type="ECO:0000256" key="4">
    <source>
        <dbReference type="ARBA" id="ARBA00023163"/>
    </source>
</evidence>
<dbReference type="GO" id="GO:0003677">
    <property type="term" value="F:DNA binding"/>
    <property type="evidence" value="ECO:0007669"/>
    <property type="project" value="UniProtKB-KW"/>
</dbReference>
<dbReference type="InterPro" id="IPR000847">
    <property type="entry name" value="LysR_HTH_N"/>
</dbReference>
<evidence type="ECO:0000256" key="3">
    <source>
        <dbReference type="ARBA" id="ARBA00023125"/>
    </source>
</evidence>
<reference evidence="6 7" key="1">
    <citation type="submission" date="2018-03" db="EMBL/GenBank/DDBJ databases">
        <title>Genomic Encyclopedia of Archaeal and Bacterial Type Strains, Phase II (KMG-II): from individual species to whole genera.</title>
        <authorList>
            <person name="Goeker M."/>
        </authorList>
    </citation>
    <scope>NUCLEOTIDE SEQUENCE [LARGE SCALE GENOMIC DNA]</scope>
    <source>
        <strain evidence="6 7">DSM 44889</strain>
    </source>
</reference>
<dbReference type="OrthoDB" id="4131546at2"/>
<dbReference type="EMBL" id="QGDQ01000010">
    <property type="protein sequence ID" value="PWJ53881.1"/>
    <property type="molecule type" value="Genomic_DNA"/>
</dbReference>
<keyword evidence="7" id="KW-1185">Reference proteome</keyword>
<dbReference type="InterPro" id="IPR036390">
    <property type="entry name" value="WH_DNA-bd_sf"/>
</dbReference>
<comment type="caution">
    <text evidence="6">The sequence shown here is derived from an EMBL/GenBank/DDBJ whole genome shotgun (WGS) entry which is preliminary data.</text>
</comment>
<evidence type="ECO:0000313" key="7">
    <source>
        <dbReference type="Proteomes" id="UP000245469"/>
    </source>
</evidence>
<dbReference type="Gene3D" id="1.10.10.10">
    <property type="entry name" value="Winged helix-like DNA-binding domain superfamily/Winged helix DNA-binding domain"/>
    <property type="match status" value="1"/>
</dbReference>
<accession>A0A316A7P3</accession>
<organism evidence="6 7">
    <name type="scientific">Quadrisphaera granulorum</name>
    <dbReference type="NCBI Taxonomy" id="317664"/>
    <lineage>
        <taxon>Bacteria</taxon>
        <taxon>Bacillati</taxon>
        <taxon>Actinomycetota</taxon>
        <taxon>Actinomycetes</taxon>
        <taxon>Kineosporiales</taxon>
        <taxon>Kineosporiaceae</taxon>
        <taxon>Quadrisphaera</taxon>
    </lineage>
</organism>
<dbReference type="InterPro" id="IPR005119">
    <property type="entry name" value="LysR_subst-bd"/>
</dbReference>
<keyword evidence="3 6" id="KW-0238">DNA-binding</keyword>
<comment type="similarity">
    <text evidence="1">Belongs to the LysR transcriptional regulatory family.</text>
</comment>
<dbReference type="PROSITE" id="PS50931">
    <property type="entry name" value="HTH_LYSR"/>
    <property type="match status" value="1"/>
</dbReference>
<sequence length="313" mass="33191">MDVLDLRRLRLLRELSVRGTLSAVAAAAGYTPSAVSQQLDVLAREVGTPLLTKAGRGVRLTDAGQRLVQHAEVLLSADEAARADLHQLTRALGQLRGTVRAAGLQSAARHLLVPAVAALSVDHPHVEVHLTEAELEQALPGLQLGSLDLCVCDEYDGQPRPRPAGLRSDVVLREPLRLVLPLSHPLAANDTPVELSSLADQPWVSAPSGTGHHQLVLAACRSRGGFDPTIRHHASDAEVHLDLVRHARAVTLLPTLSLPHADPTLAIREIAGPPMHRTLLLITRASAASPAVTAFVAAVRHAATRPFGEVTSG</sequence>
<proteinExistence type="inferred from homology"/>
<dbReference type="AlphaFoldDB" id="A0A316A7P3"/>
<feature type="domain" description="HTH lysR-type" evidence="5">
    <location>
        <begin position="4"/>
        <end position="61"/>
    </location>
</feature>
<keyword evidence="4" id="KW-0804">Transcription</keyword>
<protein>
    <submittedName>
        <fullName evidence="6">DNA-binding transcriptional LysR family regulator</fullName>
    </submittedName>
</protein>
<dbReference type="Pfam" id="PF03466">
    <property type="entry name" value="LysR_substrate"/>
    <property type="match status" value="1"/>
</dbReference>
<evidence type="ECO:0000256" key="1">
    <source>
        <dbReference type="ARBA" id="ARBA00009437"/>
    </source>
</evidence>
<dbReference type="PANTHER" id="PTHR30346">
    <property type="entry name" value="TRANSCRIPTIONAL DUAL REGULATOR HCAR-RELATED"/>
    <property type="match status" value="1"/>
</dbReference>
<dbReference type="PANTHER" id="PTHR30346:SF29">
    <property type="entry name" value="LYSR SUBSTRATE-BINDING"/>
    <property type="match status" value="1"/>
</dbReference>
<evidence type="ECO:0000259" key="5">
    <source>
        <dbReference type="PROSITE" id="PS50931"/>
    </source>
</evidence>
<evidence type="ECO:0000313" key="6">
    <source>
        <dbReference type="EMBL" id="PWJ53881.1"/>
    </source>
</evidence>
<gene>
    <name evidence="6" type="ORF">BXY45_110124</name>
</gene>
<evidence type="ECO:0000256" key="2">
    <source>
        <dbReference type="ARBA" id="ARBA00023015"/>
    </source>
</evidence>
<dbReference type="SUPFAM" id="SSF53850">
    <property type="entry name" value="Periplasmic binding protein-like II"/>
    <property type="match status" value="1"/>
</dbReference>
<keyword evidence="2" id="KW-0805">Transcription regulation</keyword>